<reference evidence="3 4" key="1">
    <citation type="submission" date="2018-09" db="EMBL/GenBank/DDBJ databases">
        <title>Nocardia yunnanensis sp. nov., an actinomycete isolated from a soil sample.</title>
        <authorList>
            <person name="Zhang J."/>
        </authorList>
    </citation>
    <scope>NUCLEOTIDE SEQUENCE [LARGE SCALE GENOMIC DNA]</scope>
    <source>
        <strain evidence="3 4">CFHS0054</strain>
    </source>
</reference>
<organism evidence="3 4">
    <name type="scientific">Nocardia yunnanensis</name>
    <dbReference type="NCBI Taxonomy" id="2382165"/>
    <lineage>
        <taxon>Bacteria</taxon>
        <taxon>Bacillati</taxon>
        <taxon>Actinomycetota</taxon>
        <taxon>Actinomycetes</taxon>
        <taxon>Mycobacteriales</taxon>
        <taxon>Nocardiaceae</taxon>
        <taxon>Nocardia</taxon>
    </lineage>
</organism>
<dbReference type="KEGG" id="nyu:D7D52_28365"/>
<feature type="compositionally biased region" description="Low complexity" evidence="1">
    <location>
        <begin position="46"/>
        <end position="55"/>
    </location>
</feature>
<feature type="transmembrane region" description="Helical" evidence="2">
    <location>
        <begin position="15"/>
        <end position="34"/>
    </location>
</feature>
<sequence length="99" mass="11237">MFGFVIRVELIQATWYLEFIVGLALLFSTVSALFHGIPRLQRSVPGTRWSSGSSRCGRRSRRAGNRGAWPEFTNIELTEGRFTIKTEDARPPIDVRSTH</sequence>
<proteinExistence type="predicted"/>
<evidence type="ECO:0000313" key="4">
    <source>
        <dbReference type="Proteomes" id="UP000267164"/>
    </source>
</evidence>
<evidence type="ECO:0000256" key="1">
    <source>
        <dbReference type="SAM" id="MobiDB-lite"/>
    </source>
</evidence>
<evidence type="ECO:0000256" key="2">
    <source>
        <dbReference type="SAM" id="Phobius"/>
    </source>
</evidence>
<keyword evidence="2" id="KW-0812">Transmembrane</keyword>
<keyword evidence="2" id="KW-1133">Transmembrane helix</keyword>
<feature type="region of interest" description="Disordered" evidence="1">
    <location>
        <begin position="45"/>
        <end position="65"/>
    </location>
</feature>
<evidence type="ECO:0000313" key="3">
    <source>
        <dbReference type="EMBL" id="AYF77077.1"/>
    </source>
</evidence>
<name>A0A386ZHR1_9NOCA</name>
<accession>A0A386ZHR1</accession>
<dbReference type="AlphaFoldDB" id="A0A386ZHR1"/>
<dbReference type="Proteomes" id="UP000267164">
    <property type="component" value="Chromosome"/>
</dbReference>
<protein>
    <submittedName>
        <fullName evidence="3">Uncharacterized protein</fullName>
    </submittedName>
</protein>
<dbReference type="EMBL" id="CP032568">
    <property type="protein sequence ID" value="AYF77077.1"/>
    <property type="molecule type" value="Genomic_DNA"/>
</dbReference>
<keyword evidence="4" id="KW-1185">Reference proteome</keyword>
<keyword evidence="2" id="KW-0472">Membrane</keyword>
<gene>
    <name evidence="3" type="ORF">D7D52_28365</name>
</gene>